<dbReference type="STRING" id="364032.SAMN05443662_1304"/>
<evidence type="ECO:0000256" key="1">
    <source>
        <dbReference type="ARBA" id="ARBA00007953"/>
    </source>
</evidence>
<dbReference type="InterPro" id="IPR020103">
    <property type="entry name" value="PsdUridine_synth_cat_dom_sf"/>
</dbReference>
<dbReference type="HAMAP" id="MF_01082">
    <property type="entry name" value="TruD"/>
    <property type="match status" value="1"/>
</dbReference>
<dbReference type="Gene3D" id="3.30.2340.10">
    <property type="entry name" value="TruD, insertion domain"/>
    <property type="match status" value="1"/>
</dbReference>
<dbReference type="InterPro" id="IPR020119">
    <property type="entry name" value="PsdUridine_synth_TruD_CS"/>
</dbReference>
<proteinExistence type="inferred from homology"/>
<comment type="function">
    <text evidence="4">Responsible for synthesis of pseudouridine from uracil-13 in transfer RNAs.</text>
</comment>
<dbReference type="SUPFAM" id="SSF55120">
    <property type="entry name" value="Pseudouridine synthase"/>
    <property type="match status" value="1"/>
</dbReference>
<keyword evidence="2 4" id="KW-0819">tRNA processing</keyword>
<dbReference type="EC" id="5.4.99.27" evidence="4"/>
<dbReference type="Proteomes" id="UP000198461">
    <property type="component" value="Unassembled WGS sequence"/>
</dbReference>
<dbReference type="PROSITE" id="PS01268">
    <property type="entry name" value="UPF0024"/>
    <property type="match status" value="1"/>
</dbReference>
<dbReference type="InterPro" id="IPR042214">
    <property type="entry name" value="TruD_catalytic"/>
</dbReference>
<gene>
    <name evidence="4" type="primary">truD</name>
    <name evidence="6" type="ORF">SAMN05443662_1304</name>
</gene>
<dbReference type="AlphaFoldDB" id="A0A1N6GEB2"/>
<dbReference type="GO" id="GO:0003723">
    <property type="term" value="F:RNA binding"/>
    <property type="evidence" value="ECO:0007669"/>
    <property type="project" value="InterPro"/>
</dbReference>
<evidence type="ECO:0000256" key="4">
    <source>
        <dbReference type="HAMAP-Rule" id="MF_01082"/>
    </source>
</evidence>
<organism evidence="6 7">
    <name type="scientific">Sulfurivirga caldicuralii</name>
    <dbReference type="NCBI Taxonomy" id="364032"/>
    <lineage>
        <taxon>Bacteria</taxon>
        <taxon>Pseudomonadati</taxon>
        <taxon>Pseudomonadota</taxon>
        <taxon>Gammaproteobacteria</taxon>
        <taxon>Thiotrichales</taxon>
        <taxon>Piscirickettsiaceae</taxon>
        <taxon>Sulfurivirga</taxon>
    </lineage>
</organism>
<dbReference type="EMBL" id="FSRE01000003">
    <property type="protein sequence ID" value="SIO05824.1"/>
    <property type="molecule type" value="Genomic_DNA"/>
</dbReference>
<dbReference type="CDD" id="cd02575">
    <property type="entry name" value="PseudoU_synth_EcTruD"/>
    <property type="match status" value="1"/>
</dbReference>
<evidence type="ECO:0000256" key="3">
    <source>
        <dbReference type="ARBA" id="ARBA00023235"/>
    </source>
</evidence>
<dbReference type="PROSITE" id="PS50984">
    <property type="entry name" value="TRUD"/>
    <property type="match status" value="1"/>
</dbReference>
<feature type="active site" description="Nucleophile" evidence="4">
    <location>
        <position position="107"/>
    </location>
</feature>
<dbReference type="GO" id="GO:0031119">
    <property type="term" value="P:tRNA pseudouridine synthesis"/>
    <property type="evidence" value="ECO:0007669"/>
    <property type="project" value="UniProtKB-UniRule"/>
</dbReference>
<dbReference type="InterPro" id="IPR050170">
    <property type="entry name" value="TruD_pseudoU_synthase"/>
</dbReference>
<dbReference type="PANTHER" id="PTHR47811">
    <property type="entry name" value="TRNA PSEUDOURIDINE SYNTHASE D"/>
    <property type="match status" value="1"/>
</dbReference>
<feature type="domain" description="TRUD" evidence="5">
    <location>
        <begin position="182"/>
        <end position="331"/>
    </location>
</feature>
<reference evidence="6 7" key="1">
    <citation type="submission" date="2016-11" db="EMBL/GenBank/DDBJ databases">
        <authorList>
            <person name="Jaros S."/>
            <person name="Januszkiewicz K."/>
            <person name="Wedrychowicz H."/>
        </authorList>
    </citation>
    <scope>NUCLEOTIDE SEQUENCE [LARGE SCALE GENOMIC DNA]</scope>
    <source>
        <strain evidence="6 7">DSM 17737</strain>
    </source>
</reference>
<dbReference type="InterPro" id="IPR011760">
    <property type="entry name" value="PsdUridine_synth_TruD_insert"/>
</dbReference>
<dbReference type="Pfam" id="PF01142">
    <property type="entry name" value="TruD"/>
    <property type="match status" value="2"/>
</dbReference>
<accession>A0A1N6GEB2</accession>
<evidence type="ECO:0000313" key="7">
    <source>
        <dbReference type="Proteomes" id="UP000198461"/>
    </source>
</evidence>
<dbReference type="GO" id="GO:0005829">
    <property type="term" value="C:cytosol"/>
    <property type="evidence" value="ECO:0007669"/>
    <property type="project" value="TreeGrafter"/>
</dbReference>
<protein>
    <recommendedName>
        <fullName evidence="4">tRNA pseudouridine synthase D</fullName>
        <ecNumber evidence="4">5.4.99.27</ecNumber>
    </recommendedName>
    <alternativeName>
        <fullName evidence="4">tRNA pseudouridine(13) synthase</fullName>
    </alternativeName>
    <alternativeName>
        <fullName evidence="4">tRNA pseudouridylate synthase D</fullName>
    </alternativeName>
    <alternativeName>
        <fullName evidence="4">tRNA-uridine isomerase D</fullName>
    </alternativeName>
</protein>
<dbReference type="NCBIfam" id="NF002153">
    <property type="entry name" value="PRK00984.1-2"/>
    <property type="match status" value="1"/>
</dbReference>
<evidence type="ECO:0000256" key="2">
    <source>
        <dbReference type="ARBA" id="ARBA00022694"/>
    </source>
</evidence>
<comment type="similarity">
    <text evidence="1 4">Belongs to the pseudouridine synthase TruD family.</text>
</comment>
<evidence type="ECO:0000313" key="6">
    <source>
        <dbReference type="EMBL" id="SIO05824.1"/>
    </source>
</evidence>
<keyword evidence="3 4" id="KW-0413">Isomerase</keyword>
<comment type="catalytic activity">
    <reaction evidence="4">
        <text>uridine(13) in tRNA = pseudouridine(13) in tRNA</text>
        <dbReference type="Rhea" id="RHEA:42540"/>
        <dbReference type="Rhea" id="RHEA-COMP:10105"/>
        <dbReference type="Rhea" id="RHEA-COMP:10106"/>
        <dbReference type="ChEBI" id="CHEBI:65314"/>
        <dbReference type="ChEBI" id="CHEBI:65315"/>
        <dbReference type="EC" id="5.4.99.27"/>
    </reaction>
</comment>
<dbReference type="PANTHER" id="PTHR47811:SF1">
    <property type="entry name" value="TRNA PSEUDOURIDINE SYNTHASE D"/>
    <property type="match status" value="1"/>
</dbReference>
<keyword evidence="7" id="KW-1185">Reference proteome</keyword>
<dbReference type="Gene3D" id="3.30.2350.20">
    <property type="entry name" value="TruD, catalytic domain"/>
    <property type="match status" value="1"/>
</dbReference>
<dbReference type="InterPro" id="IPR001656">
    <property type="entry name" value="PsdUridine_synth_TruD"/>
</dbReference>
<evidence type="ECO:0000259" key="5">
    <source>
        <dbReference type="PROSITE" id="PS50984"/>
    </source>
</evidence>
<name>A0A1N6GEB2_9GAMM</name>
<dbReference type="InterPro" id="IPR043165">
    <property type="entry name" value="TruD_insert_sf"/>
</dbReference>
<dbReference type="GO" id="GO:0160150">
    <property type="term" value="F:tRNA pseudouridine(13) synthase activity"/>
    <property type="evidence" value="ECO:0007669"/>
    <property type="project" value="UniProtKB-EC"/>
</dbReference>
<sequence>MCLRMTVAGSGGLPAWRERPKRRMHDVMENIMALPRAWGGAVMRADFKAQLEDFEVIEQLPFVLDGAGEHLWLWVEKRGANTEWVARQLARWADVPLRDVGTAGLKDRHGVTRQWFSIWLPGRAEPDSSPEIDGVHVLEQVRHGRKLQTGALSGNRFVITLRNVVGDRSAIDARLQQLATKGFPNYFGPQRFGHDGANWARALAWVGAGMPRVKPAQRSRHLSVLRSGAFNAVLAARVQQGSWNRFMAGDVLQLDGSKRVFADDNSAELALRVQQKDLHPTGPLPGETPSLAQGEVLGLEQAVLAPFELEPVWRATRMKSARRALRAVAQELTWVWLDAHMLQLRFFLPAGRYATALLRELMDDDRLSDPAV</sequence>